<evidence type="ECO:0000256" key="3">
    <source>
        <dbReference type="ARBA" id="ARBA00022679"/>
    </source>
</evidence>
<evidence type="ECO:0000259" key="4">
    <source>
        <dbReference type="SMART" id="SM00967"/>
    </source>
</evidence>
<dbReference type="SUPFAM" id="SSF55315">
    <property type="entry name" value="L30e-like"/>
    <property type="match status" value="1"/>
</dbReference>
<reference evidence="5 8" key="2">
    <citation type="submission" date="2019-07" db="EMBL/GenBank/DDBJ databases">
        <title>Whole genome shotgun sequence of Halolactibacillus miurensis NBRC 100873.</title>
        <authorList>
            <person name="Hosoyama A."/>
            <person name="Uohara A."/>
            <person name="Ohji S."/>
            <person name="Ichikawa N."/>
        </authorList>
    </citation>
    <scope>NUCLEOTIDE SEQUENCE [LARGE SCALE GENOMIC DNA]</scope>
    <source>
        <strain evidence="5 8">NBRC 100873</strain>
    </source>
</reference>
<dbReference type="PANTHER" id="PTHR43191">
    <property type="entry name" value="RRNA METHYLTRANSFERASE 3"/>
    <property type="match status" value="1"/>
</dbReference>
<dbReference type="Gene3D" id="3.40.1280.10">
    <property type="match status" value="1"/>
</dbReference>
<dbReference type="GO" id="GO:0003723">
    <property type="term" value="F:RNA binding"/>
    <property type="evidence" value="ECO:0007669"/>
    <property type="project" value="InterPro"/>
</dbReference>
<dbReference type="AlphaFoldDB" id="A0A1I6UE49"/>
<dbReference type="GO" id="GO:0032259">
    <property type="term" value="P:methylation"/>
    <property type="evidence" value="ECO:0007669"/>
    <property type="project" value="UniProtKB-KW"/>
</dbReference>
<keyword evidence="2 6" id="KW-0489">Methyltransferase</keyword>
<dbReference type="PANTHER" id="PTHR43191:SF2">
    <property type="entry name" value="RRNA METHYLTRANSFERASE 3, MITOCHONDRIAL"/>
    <property type="match status" value="1"/>
</dbReference>
<evidence type="ECO:0000313" key="5">
    <source>
        <dbReference type="EMBL" id="GEM05200.1"/>
    </source>
</evidence>
<dbReference type="Proteomes" id="UP000199139">
    <property type="component" value="Unassembled WGS sequence"/>
</dbReference>
<sequence length="244" mass="27047">MITSTKNDTIKQWMKLHKKKYREQTDQFLLEGDHLVEEALGSDWDIEQLIVREDRQYEAWIANYPKTVVTDQVFKALADTPSPQGIIAVVNIRTYQTDQFKKILVLDNVQDPGNVGTMIRTADAFNYDGVILGKGTVDLFNDKVIRATQGSLFHLPVVKADLQTLLPDLQARGVRLIASTLEEAVPLEEVTVPDSCAVIVGNEGSGVASDIQELSDLKVKISINGRAESLNVGVAAGILLYYFQ</sequence>
<dbReference type="SUPFAM" id="SSF75217">
    <property type="entry name" value="alpha/beta knot"/>
    <property type="match status" value="1"/>
</dbReference>
<evidence type="ECO:0000313" key="7">
    <source>
        <dbReference type="Proteomes" id="UP000199139"/>
    </source>
</evidence>
<dbReference type="EMBL" id="FPAI01000025">
    <property type="protein sequence ID" value="SFS99577.1"/>
    <property type="molecule type" value="Genomic_DNA"/>
</dbReference>
<dbReference type="GO" id="GO:0006396">
    <property type="term" value="P:RNA processing"/>
    <property type="evidence" value="ECO:0007669"/>
    <property type="project" value="InterPro"/>
</dbReference>
<evidence type="ECO:0000256" key="1">
    <source>
        <dbReference type="ARBA" id="ARBA00007228"/>
    </source>
</evidence>
<dbReference type="Proteomes" id="UP000321773">
    <property type="component" value="Unassembled WGS sequence"/>
</dbReference>
<keyword evidence="8" id="KW-1185">Reference proteome</keyword>
<protein>
    <submittedName>
        <fullName evidence="5">23S rRNA methyltransferase</fullName>
    </submittedName>
    <submittedName>
        <fullName evidence="6">RNA methyltransferase, TrmH family</fullName>
    </submittedName>
</protein>
<dbReference type="GO" id="GO:0008173">
    <property type="term" value="F:RNA methyltransferase activity"/>
    <property type="evidence" value="ECO:0007669"/>
    <property type="project" value="InterPro"/>
</dbReference>
<evidence type="ECO:0000313" key="6">
    <source>
        <dbReference type="EMBL" id="SFS99577.1"/>
    </source>
</evidence>
<dbReference type="Pfam" id="PF22435">
    <property type="entry name" value="MRM3-like_sub_bind"/>
    <property type="match status" value="1"/>
</dbReference>
<dbReference type="OrthoDB" id="9794400at2"/>
<organism evidence="6 7">
    <name type="scientific">Halolactibacillus miurensis</name>
    <dbReference type="NCBI Taxonomy" id="306541"/>
    <lineage>
        <taxon>Bacteria</taxon>
        <taxon>Bacillati</taxon>
        <taxon>Bacillota</taxon>
        <taxon>Bacilli</taxon>
        <taxon>Bacillales</taxon>
        <taxon>Bacillaceae</taxon>
        <taxon>Halolactibacillus</taxon>
    </lineage>
</organism>
<accession>A0A1I6UE49</accession>
<keyword evidence="3 6" id="KW-0808">Transferase</keyword>
<dbReference type="Gene3D" id="3.30.1330.30">
    <property type="match status" value="1"/>
</dbReference>
<feature type="domain" description="RNA 2-O ribose methyltransferase substrate binding" evidence="4">
    <location>
        <begin position="29"/>
        <end position="96"/>
    </location>
</feature>
<dbReference type="EMBL" id="BJWJ01000026">
    <property type="protein sequence ID" value="GEM05200.1"/>
    <property type="molecule type" value="Genomic_DNA"/>
</dbReference>
<comment type="similarity">
    <text evidence="1">Belongs to the class IV-like SAM-binding methyltransferase superfamily. RNA methyltransferase TrmH family.</text>
</comment>
<evidence type="ECO:0000256" key="2">
    <source>
        <dbReference type="ARBA" id="ARBA00022603"/>
    </source>
</evidence>
<dbReference type="GO" id="GO:0005737">
    <property type="term" value="C:cytoplasm"/>
    <property type="evidence" value="ECO:0007669"/>
    <property type="project" value="UniProtKB-ARBA"/>
</dbReference>
<dbReference type="CDD" id="cd18095">
    <property type="entry name" value="SpoU-like_rRNA-MTase"/>
    <property type="match status" value="1"/>
</dbReference>
<dbReference type="STRING" id="306541.SAMN05421668_12514"/>
<dbReference type="Pfam" id="PF00588">
    <property type="entry name" value="SpoU_methylase"/>
    <property type="match status" value="1"/>
</dbReference>
<gene>
    <name evidence="5" type="ORF">HMI01_21880</name>
    <name evidence="6" type="ORF">SAMN05421668_12514</name>
</gene>
<dbReference type="InterPro" id="IPR029028">
    <property type="entry name" value="Alpha/beta_knot_MTases"/>
</dbReference>
<dbReference type="InterPro" id="IPR001537">
    <property type="entry name" value="SpoU_MeTrfase"/>
</dbReference>
<dbReference type="InterPro" id="IPR029026">
    <property type="entry name" value="tRNA_m1G_MTases_N"/>
</dbReference>
<dbReference type="InterPro" id="IPR051259">
    <property type="entry name" value="rRNA_Methyltransferase"/>
</dbReference>
<dbReference type="InterPro" id="IPR013123">
    <property type="entry name" value="SpoU_subst-bd"/>
</dbReference>
<proteinExistence type="inferred from homology"/>
<dbReference type="InterPro" id="IPR053888">
    <property type="entry name" value="MRM3-like_sub_bind"/>
</dbReference>
<dbReference type="SMART" id="SM00967">
    <property type="entry name" value="SpoU_sub_bind"/>
    <property type="match status" value="1"/>
</dbReference>
<evidence type="ECO:0000313" key="8">
    <source>
        <dbReference type="Proteomes" id="UP000321773"/>
    </source>
</evidence>
<reference evidence="6 7" key="1">
    <citation type="submission" date="2016-10" db="EMBL/GenBank/DDBJ databases">
        <authorList>
            <person name="de Groot N.N."/>
        </authorList>
    </citation>
    <scope>NUCLEOTIDE SEQUENCE [LARGE SCALE GENOMIC DNA]</scope>
    <source>
        <strain evidence="6 7">DSM 17074</strain>
    </source>
</reference>
<dbReference type="InterPro" id="IPR029064">
    <property type="entry name" value="Ribosomal_eL30-like_sf"/>
</dbReference>
<name>A0A1I6UE49_9BACI</name>
<dbReference type="RefSeq" id="WP_089855182.1">
    <property type="nucleotide sequence ID" value="NZ_BJWJ01000026.1"/>
</dbReference>